<keyword evidence="4 5" id="KW-0472">Membrane</keyword>
<organism evidence="7 8">
    <name type="scientific">Halorientalis brevis</name>
    <dbReference type="NCBI Taxonomy" id="1126241"/>
    <lineage>
        <taxon>Archaea</taxon>
        <taxon>Methanobacteriati</taxon>
        <taxon>Methanobacteriota</taxon>
        <taxon>Stenosarchaea group</taxon>
        <taxon>Halobacteria</taxon>
        <taxon>Halobacteriales</taxon>
        <taxon>Haloarculaceae</taxon>
        <taxon>Halorientalis</taxon>
    </lineage>
</organism>
<dbReference type="PANTHER" id="PTHR30221">
    <property type="entry name" value="SMALL-CONDUCTANCE MECHANOSENSITIVE CHANNEL"/>
    <property type="match status" value="1"/>
</dbReference>
<evidence type="ECO:0000256" key="5">
    <source>
        <dbReference type="SAM" id="Phobius"/>
    </source>
</evidence>
<reference evidence="7 8" key="1">
    <citation type="journal article" date="2019" name="Int. J. Syst. Evol. Microbiol.">
        <title>The Global Catalogue of Microorganisms (GCM) 10K type strain sequencing project: providing services to taxonomists for standard genome sequencing and annotation.</title>
        <authorList>
            <consortium name="The Broad Institute Genomics Platform"/>
            <consortium name="The Broad Institute Genome Sequencing Center for Infectious Disease"/>
            <person name="Wu L."/>
            <person name="Ma J."/>
        </authorList>
    </citation>
    <scope>NUCLEOTIDE SEQUENCE [LARGE SCALE GENOMIC DNA]</scope>
    <source>
        <strain evidence="7 8">CGMCC 1.12125</strain>
    </source>
</reference>
<proteinExistence type="predicted"/>
<sequence>MFLDGLSQYVTTSRFLLASAIFVVGLVIGYTVSRLARRVLEAFGLSETVEGTAFERTARGLGTSTVGVLSQIVALAIYISGALAALQIAELLDTYTFWTSIATFLPQVFIAALAVIVGLVIGEKAGLLVSERLRGVKLPEVGVIPTLVKYSVFYIAALIALSQLGVATNALLVMLAAYVFGVVFLGGLAFKDLLAAGAAGVYLLLNEPYSIGDEIRVQDNTGIVQEVDLFVTHIENDGEEYIIPNQRVFQNGIVRVRD</sequence>
<dbReference type="Gene3D" id="1.10.287.1260">
    <property type="match status" value="1"/>
</dbReference>
<dbReference type="Pfam" id="PF00924">
    <property type="entry name" value="MS_channel_2nd"/>
    <property type="match status" value="1"/>
</dbReference>
<dbReference type="RefSeq" id="WP_247378695.1">
    <property type="nucleotide sequence ID" value="NZ_JALLGV010000005.1"/>
</dbReference>
<feature type="transmembrane region" description="Helical" evidence="5">
    <location>
        <begin position="66"/>
        <end position="89"/>
    </location>
</feature>
<feature type="transmembrane region" description="Helical" evidence="5">
    <location>
        <begin position="142"/>
        <end position="164"/>
    </location>
</feature>
<dbReference type="EMBL" id="JBHUDJ010000014">
    <property type="protein sequence ID" value="MFD1589046.1"/>
    <property type="molecule type" value="Genomic_DNA"/>
</dbReference>
<evidence type="ECO:0000313" key="8">
    <source>
        <dbReference type="Proteomes" id="UP001597119"/>
    </source>
</evidence>
<dbReference type="Gene3D" id="2.30.30.60">
    <property type="match status" value="1"/>
</dbReference>
<keyword evidence="8" id="KW-1185">Reference proteome</keyword>
<dbReference type="InterPro" id="IPR010920">
    <property type="entry name" value="LSM_dom_sf"/>
</dbReference>
<dbReference type="InterPro" id="IPR023408">
    <property type="entry name" value="MscS_beta-dom_sf"/>
</dbReference>
<accession>A0ABD6CFA5</accession>
<keyword evidence="2 5" id="KW-0812">Transmembrane</keyword>
<protein>
    <submittedName>
        <fullName evidence="7">Mechanosensitive ion channel domain-containing protein</fullName>
    </submittedName>
</protein>
<dbReference type="GO" id="GO:0016020">
    <property type="term" value="C:membrane"/>
    <property type="evidence" value="ECO:0007669"/>
    <property type="project" value="UniProtKB-SubCell"/>
</dbReference>
<evidence type="ECO:0000259" key="6">
    <source>
        <dbReference type="Pfam" id="PF00924"/>
    </source>
</evidence>
<keyword evidence="3 5" id="KW-1133">Transmembrane helix</keyword>
<dbReference type="PANTHER" id="PTHR30221:SF20">
    <property type="entry name" value="SMALL-CONDUCTANCE MECHANOSENSITIVE CHANNEL"/>
    <property type="match status" value="1"/>
</dbReference>
<evidence type="ECO:0000313" key="7">
    <source>
        <dbReference type="EMBL" id="MFD1589046.1"/>
    </source>
</evidence>
<gene>
    <name evidence="7" type="ORF">ACFR9U_18860</name>
</gene>
<dbReference type="InterPro" id="IPR045275">
    <property type="entry name" value="MscS_archaea/bacteria_type"/>
</dbReference>
<name>A0ABD6CFA5_9EURY</name>
<dbReference type="Pfam" id="PF05552">
    <property type="entry name" value="MS_channel_1st_1"/>
    <property type="match status" value="1"/>
</dbReference>
<dbReference type="InterPro" id="IPR008910">
    <property type="entry name" value="MSC_TM_helix"/>
</dbReference>
<feature type="domain" description="Mechanosensitive ion channel MscS" evidence="6">
    <location>
        <begin position="198"/>
        <end position="253"/>
    </location>
</feature>
<dbReference type="AlphaFoldDB" id="A0ABD6CFA5"/>
<comment type="subcellular location">
    <subcellularLocation>
        <location evidence="1">Membrane</location>
    </subcellularLocation>
</comment>
<evidence type="ECO:0000256" key="1">
    <source>
        <dbReference type="ARBA" id="ARBA00004370"/>
    </source>
</evidence>
<evidence type="ECO:0000256" key="3">
    <source>
        <dbReference type="ARBA" id="ARBA00022989"/>
    </source>
</evidence>
<evidence type="ECO:0000256" key="2">
    <source>
        <dbReference type="ARBA" id="ARBA00022692"/>
    </source>
</evidence>
<feature type="transmembrane region" description="Helical" evidence="5">
    <location>
        <begin position="12"/>
        <end position="32"/>
    </location>
</feature>
<comment type="caution">
    <text evidence="7">The sequence shown here is derived from an EMBL/GenBank/DDBJ whole genome shotgun (WGS) entry which is preliminary data.</text>
</comment>
<feature type="transmembrane region" description="Helical" evidence="5">
    <location>
        <begin position="95"/>
        <end position="121"/>
    </location>
</feature>
<feature type="transmembrane region" description="Helical" evidence="5">
    <location>
        <begin position="170"/>
        <end position="190"/>
    </location>
</feature>
<dbReference type="Proteomes" id="UP001597119">
    <property type="component" value="Unassembled WGS sequence"/>
</dbReference>
<dbReference type="SUPFAM" id="SSF50182">
    <property type="entry name" value="Sm-like ribonucleoproteins"/>
    <property type="match status" value="1"/>
</dbReference>
<dbReference type="InterPro" id="IPR006685">
    <property type="entry name" value="MscS_channel_2nd"/>
</dbReference>
<evidence type="ECO:0000256" key="4">
    <source>
        <dbReference type="ARBA" id="ARBA00023136"/>
    </source>
</evidence>